<dbReference type="PANTHER" id="PTHR14084">
    <property type="entry name" value="KYNURENINASE"/>
    <property type="match status" value="1"/>
</dbReference>
<dbReference type="InterPro" id="IPR015424">
    <property type="entry name" value="PyrdxlP-dep_Trfase"/>
</dbReference>
<feature type="modified residue" description="N6-(pyridoxal phosphate)lysine" evidence="4">
    <location>
        <position position="237"/>
    </location>
</feature>
<feature type="binding site" evidence="4">
    <location>
        <position position="102"/>
    </location>
    <ligand>
        <name>pyridoxal 5'-phosphate</name>
        <dbReference type="ChEBI" id="CHEBI:597326"/>
    </ligand>
</feature>
<sequence>MTNNLTTRGFAEQLDQQDELRKYKEEFYTRSDVLYMDGNSLGLLSKRAEKSLLTLLESWKEFGIDGWVRGEHPWFYFSEKLGELCAPLVGAKPEEVILTGSTTSNLHQLLATFYKPAKGRTKILADELNFPSDLYAIKSQISLRGLDPSEHLILVKSLDGHTLIEDNLIEMMRDDVAVIVLPSILYRSGQMLDLEKLTKAAHERGIIIGFDLCHSIGAIPHSLHDLGVDFAFWCNYKHLNGGPGTVAGLYVHEKHFGKTPGLLGWFGSDKTKQFDLSIEMTSSSTVGAYQLGTPHVLSLAPLYGSLELFNEVGIQKVREKSLKLTNYMMSLIDDELGQYGFSYGNPKDESRGGHIYLVHEEAARICKALKHEGVIPDFRAPNGIRLAPVALYSSFLDVWETVQRLKTIMHEGKYKKFENERDVIA</sequence>
<comment type="catalytic activity">
    <reaction evidence="4 6">
        <text>L-kynurenine + H2O = anthranilate + L-alanine + H(+)</text>
        <dbReference type="Rhea" id="RHEA:16813"/>
        <dbReference type="ChEBI" id="CHEBI:15377"/>
        <dbReference type="ChEBI" id="CHEBI:15378"/>
        <dbReference type="ChEBI" id="CHEBI:16567"/>
        <dbReference type="ChEBI" id="CHEBI:57959"/>
        <dbReference type="ChEBI" id="CHEBI:57972"/>
        <dbReference type="EC" id="3.7.1.3"/>
    </reaction>
</comment>
<dbReference type="GO" id="GO:0019805">
    <property type="term" value="P:quinolinate biosynthetic process"/>
    <property type="evidence" value="ECO:0007669"/>
    <property type="project" value="UniProtKB-UniRule"/>
</dbReference>
<comment type="pathway">
    <text evidence="4 6">Amino-acid degradation; L-kynurenine degradation; L-alanine and anthranilate from L-kynurenine: step 1/1.</text>
</comment>
<comment type="pathway">
    <text evidence="4 6">Cofactor biosynthesis; NAD(+) biosynthesis; quinolinate from L-kynurenine: step 2/3.</text>
</comment>
<comment type="function">
    <text evidence="4 6">Catalyzes the cleavage of L-kynurenine (L-Kyn) and L-3-hydroxykynurenine (L-3OHKyn) into anthranilic acid (AA) and 3-hydroxyanthranilic acid (3-OHAA), respectively.</text>
</comment>
<dbReference type="Proteomes" id="UP000274033">
    <property type="component" value="Unassembled WGS sequence"/>
</dbReference>
<feature type="binding site" evidence="4">
    <location>
        <position position="293"/>
    </location>
    <ligand>
        <name>pyridoxal 5'-phosphate</name>
        <dbReference type="ChEBI" id="CHEBI:597326"/>
    </ligand>
</feature>
<protein>
    <recommendedName>
        <fullName evidence="4 5">Kynureninase</fullName>
        <ecNumber evidence="4 5">3.7.1.3</ecNumber>
    </recommendedName>
    <alternativeName>
        <fullName evidence="4">L-kynurenine hydrolase</fullName>
    </alternativeName>
</protein>
<evidence type="ECO:0000256" key="1">
    <source>
        <dbReference type="ARBA" id="ARBA00022642"/>
    </source>
</evidence>
<dbReference type="GO" id="GO:0097053">
    <property type="term" value="P:L-kynurenine catabolic process"/>
    <property type="evidence" value="ECO:0007669"/>
    <property type="project" value="UniProtKB-UniRule"/>
</dbReference>
<name>A0A3N9UDC4_9BACI</name>
<organism evidence="7 8">
    <name type="scientific">Lysinibacillus composti</name>
    <dbReference type="NCBI Taxonomy" id="720633"/>
    <lineage>
        <taxon>Bacteria</taxon>
        <taxon>Bacillati</taxon>
        <taxon>Bacillota</taxon>
        <taxon>Bacilli</taxon>
        <taxon>Bacillales</taxon>
        <taxon>Bacillaceae</taxon>
        <taxon>Lysinibacillus</taxon>
    </lineage>
</organism>
<keyword evidence="1 4" id="KW-0662">Pyridine nucleotide biosynthesis</keyword>
<comment type="catalytic activity">
    <reaction evidence="6">
        <text>3-hydroxy-L-kynurenine + H2O = 3-hydroxyanthranilate + L-alanine + H(+)</text>
        <dbReference type="Rhea" id="RHEA:25143"/>
        <dbReference type="ChEBI" id="CHEBI:15377"/>
        <dbReference type="ChEBI" id="CHEBI:15378"/>
        <dbReference type="ChEBI" id="CHEBI:36559"/>
        <dbReference type="ChEBI" id="CHEBI:57972"/>
        <dbReference type="ChEBI" id="CHEBI:58125"/>
        <dbReference type="EC" id="3.7.1.3"/>
    </reaction>
</comment>
<comment type="subunit">
    <text evidence="4 6">Homodimer.</text>
</comment>
<dbReference type="PIRSF" id="PIRSF038800">
    <property type="entry name" value="KYNU"/>
    <property type="match status" value="1"/>
</dbReference>
<dbReference type="Pfam" id="PF22580">
    <property type="entry name" value="KYNU_C"/>
    <property type="match status" value="1"/>
</dbReference>
<dbReference type="InterPro" id="IPR015422">
    <property type="entry name" value="PyrdxlP-dep_Trfase_small"/>
</dbReference>
<dbReference type="GO" id="GO:0009435">
    <property type="term" value="P:NAD+ biosynthetic process"/>
    <property type="evidence" value="ECO:0007669"/>
    <property type="project" value="UniProtKB-UniRule"/>
</dbReference>
<evidence type="ECO:0000313" key="8">
    <source>
        <dbReference type="Proteomes" id="UP000274033"/>
    </source>
</evidence>
<dbReference type="GO" id="GO:0030170">
    <property type="term" value="F:pyridoxal phosphate binding"/>
    <property type="evidence" value="ECO:0007669"/>
    <property type="project" value="UniProtKB-UniRule"/>
</dbReference>
<feature type="binding site" evidence="4">
    <location>
        <position position="211"/>
    </location>
    <ligand>
        <name>pyridoxal 5'-phosphate</name>
        <dbReference type="ChEBI" id="CHEBI:597326"/>
    </ligand>
</feature>
<evidence type="ECO:0000256" key="3">
    <source>
        <dbReference type="ARBA" id="ARBA00022898"/>
    </source>
</evidence>
<dbReference type="InterPro" id="IPR010111">
    <property type="entry name" value="Kynureninase"/>
</dbReference>
<dbReference type="GO" id="GO:0005737">
    <property type="term" value="C:cytoplasm"/>
    <property type="evidence" value="ECO:0007669"/>
    <property type="project" value="UniProtKB-UniRule"/>
</dbReference>
<dbReference type="EMBL" id="RRCT01000010">
    <property type="protein sequence ID" value="RQW74369.1"/>
    <property type="molecule type" value="Genomic_DNA"/>
</dbReference>
<dbReference type="UniPathway" id="UPA00253">
    <property type="reaction ID" value="UER00329"/>
</dbReference>
<feature type="binding site" evidence="4">
    <location>
        <begin position="130"/>
        <end position="133"/>
    </location>
    <ligand>
        <name>pyridoxal 5'-phosphate</name>
        <dbReference type="ChEBI" id="CHEBI:597326"/>
    </ligand>
</feature>
<dbReference type="EC" id="3.7.1.3" evidence="4 5"/>
<dbReference type="RefSeq" id="WP_124765113.1">
    <property type="nucleotide sequence ID" value="NZ_JAFBDY010000030.1"/>
</dbReference>
<dbReference type="SUPFAM" id="SSF53383">
    <property type="entry name" value="PLP-dependent transferases"/>
    <property type="match status" value="1"/>
</dbReference>
<dbReference type="PANTHER" id="PTHR14084:SF0">
    <property type="entry name" value="KYNURENINASE"/>
    <property type="match status" value="1"/>
</dbReference>
<keyword evidence="8" id="KW-1185">Reference proteome</keyword>
<comment type="cofactor">
    <cofactor evidence="4 6">
        <name>pyridoxal 5'-phosphate</name>
        <dbReference type="ChEBI" id="CHEBI:597326"/>
    </cofactor>
</comment>
<feature type="binding site" evidence="4">
    <location>
        <position position="265"/>
    </location>
    <ligand>
        <name>pyridoxal 5'-phosphate</name>
        <dbReference type="ChEBI" id="CHEBI:597326"/>
    </ligand>
</feature>
<dbReference type="HAMAP" id="MF_01970">
    <property type="entry name" value="Kynureninase"/>
    <property type="match status" value="1"/>
</dbReference>
<dbReference type="NCBIfam" id="TIGR01814">
    <property type="entry name" value="kynureninase"/>
    <property type="match status" value="1"/>
</dbReference>
<feature type="binding site" evidence="4">
    <location>
        <position position="103"/>
    </location>
    <ligand>
        <name>pyridoxal 5'-phosphate</name>
        <dbReference type="ChEBI" id="CHEBI:597326"/>
    </ligand>
</feature>
<gene>
    <name evidence="4 7" type="primary">kynU</name>
    <name evidence="7" type="ORF">EBB45_12270</name>
</gene>
<dbReference type="Gene3D" id="3.40.640.10">
    <property type="entry name" value="Type I PLP-dependent aspartate aminotransferase-like (Major domain)"/>
    <property type="match status" value="1"/>
</dbReference>
<feature type="binding site" evidence="4">
    <location>
        <position position="214"/>
    </location>
    <ligand>
        <name>pyridoxal 5'-phosphate</name>
        <dbReference type="ChEBI" id="CHEBI:597326"/>
    </ligand>
</feature>
<evidence type="ECO:0000256" key="2">
    <source>
        <dbReference type="ARBA" id="ARBA00022801"/>
    </source>
</evidence>
<reference evidence="7 8" key="1">
    <citation type="journal article" date="2013" name="J. Microbiol.">
        <title>Lysinibacillus chungkukjangi sp. nov., isolated from Chungkukjang, Korean fermented soybean food.</title>
        <authorList>
            <person name="Kim S.J."/>
            <person name="Jang Y.H."/>
            <person name="Hamada M."/>
            <person name="Ahn J.H."/>
            <person name="Weon H.Y."/>
            <person name="Suzuki K."/>
            <person name="Whang K.S."/>
            <person name="Kwon S.W."/>
        </authorList>
    </citation>
    <scope>NUCLEOTIDE SEQUENCE [LARGE SCALE GENOMIC DNA]</scope>
    <source>
        <strain evidence="7 8">MCCC 1A12701</strain>
    </source>
</reference>
<keyword evidence="3 4" id="KW-0663">Pyridoxal phosphate</keyword>
<dbReference type="OrthoDB" id="9812626at2"/>
<proteinExistence type="inferred from homology"/>
<dbReference type="AlphaFoldDB" id="A0A3N9UDC4"/>
<evidence type="ECO:0000256" key="4">
    <source>
        <dbReference type="HAMAP-Rule" id="MF_01970"/>
    </source>
</evidence>
<comment type="caution">
    <text evidence="4">Lacks conserved residue(s) required for the propagation of feature annotation.</text>
</comment>
<dbReference type="UniPathway" id="UPA00334">
    <property type="reaction ID" value="UER00455"/>
</dbReference>
<dbReference type="InterPro" id="IPR015421">
    <property type="entry name" value="PyrdxlP-dep_Trfase_major"/>
</dbReference>
<evidence type="ECO:0000256" key="5">
    <source>
        <dbReference type="NCBIfam" id="TIGR01814"/>
    </source>
</evidence>
<comment type="similarity">
    <text evidence="4 6">Belongs to the kynureninase family.</text>
</comment>
<dbReference type="GO" id="GO:0043420">
    <property type="term" value="P:anthranilate metabolic process"/>
    <property type="evidence" value="ECO:0007669"/>
    <property type="project" value="TreeGrafter"/>
</dbReference>
<dbReference type="GO" id="GO:0030429">
    <property type="term" value="F:kynureninase activity"/>
    <property type="evidence" value="ECO:0007669"/>
    <property type="project" value="UniProtKB-UniRule"/>
</dbReference>
<evidence type="ECO:0000256" key="6">
    <source>
        <dbReference type="PIRNR" id="PIRNR038800"/>
    </source>
</evidence>
<comment type="caution">
    <text evidence="7">The sequence shown here is derived from an EMBL/GenBank/DDBJ whole genome shotgun (WGS) entry which is preliminary data.</text>
</comment>
<evidence type="ECO:0000313" key="7">
    <source>
        <dbReference type="EMBL" id="RQW74369.1"/>
    </source>
</evidence>
<keyword evidence="2 4" id="KW-0378">Hydrolase</keyword>
<accession>A0A3N9UDC4</accession>
<dbReference type="Gene3D" id="3.90.1150.10">
    <property type="entry name" value="Aspartate Aminotransferase, domain 1"/>
    <property type="match status" value="1"/>
</dbReference>
<dbReference type="GO" id="GO:0019441">
    <property type="term" value="P:L-tryptophan catabolic process to kynurenine"/>
    <property type="evidence" value="ECO:0007669"/>
    <property type="project" value="TreeGrafter"/>
</dbReference>
<feature type="binding site" evidence="4">
    <location>
        <position position="236"/>
    </location>
    <ligand>
        <name>pyridoxal 5'-phosphate</name>
        <dbReference type="ChEBI" id="CHEBI:597326"/>
    </ligand>
</feature>